<name>A0A6A6NCJ7_HEVBR</name>
<feature type="compositionally biased region" description="Basic and acidic residues" evidence="3">
    <location>
        <begin position="12"/>
        <end position="91"/>
    </location>
</feature>
<dbReference type="InterPro" id="IPR054414">
    <property type="entry name" value="Ccdc124/Oxs1_C"/>
</dbReference>
<evidence type="ECO:0000259" key="4">
    <source>
        <dbReference type="Pfam" id="PF06244"/>
    </source>
</evidence>
<dbReference type="GO" id="GO:0006366">
    <property type="term" value="P:transcription by RNA polymerase II"/>
    <property type="evidence" value="ECO:0007669"/>
    <property type="project" value="TreeGrafter"/>
</dbReference>
<dbReference type="Pfam" id="PF06244">
    <property type="entry name" value="Ccdc124"/>
    <property type="match status" value="1"/>
</dbReference>
<evidence type="ECO:0000256" key="1">
    <source>
        <dbReference type="ARBA" id="ARBA00008296"/>
    </source>
</evidence>
<evidence type="ECO:0000256" key="2">
    <source>
        <dbReference type="ARBA" id="ARBA00023054"/>
    </source>
</evidence>
<sequence>MPKKMGVNSKAEAARARKSTAETERKERDAREKEDQYWREAEGSKSRAAKKREEESEKRAEAAARRAEARRLAEQEDKEIDKSLRKPDKKANRVAIPVPKVTEAELGRRREEEQAELAKKADEMKRRQSRTAVEEDYERMVLVANTNRDDSIIEARTVEDAIAQMTVADDLPADRHPERRLKASFKAFEEAELPKLKEEKPGLTHNQYKDMIWKLWKKSPDNPLNQTPGTFIFCMNNTGGFRQFAIPNPLPMEPLPIPVEPPTDNITTNGATIAENTSPQPPMTLTQLTQHIKE</sequence>
<dbReference type="PANTHER" id="PTHR21680:SF0">
    <property type="entry name" value="COILED-COIL DOMAIN-CONTAINING PROTEIN 124"/>
    <property type="match status" value="1"/>
</dbReference>
<dbReference type="Proteomes" id="UP000467840">
    <property type="component" value="Chromosome 11"/>
</dbReference>
<evidence type="ECO:0000313" key="6">
    <source>
        <dbReference type="Proteomes" id="UP000467840"/>
    </source>
</evidence>
<proteinExistence type="inferred from homology"/>
<dbReference type="EMBL" id="JAAGAX010000002">
    <property type="protein sequence ID" value="KAF2322665.1"/>
    <property type="molecule type" value="Genomic_DNA"/>
</dbReference>
<gene>
    <name evidence="5" type="ORF">GH714_027691</name>
</gene>
<feature type="compositionally biased region" description="Basic and acidic residues" evidence="3">
    <location>
        <begin position="102"/>
        <end position="126"/>
    </location>
</feature>
<keyword evidence="6" id="KW-1185">Reference proteome</keyword>
<dbReference type="PANTHER" id="PTHR21680">
    <property type="entry name" value="COILED-COIL DOMAIN-CONTAINING PROTEIN 124"/>
    <property type="match status" value="1"/>
</dbReference>
<organism evidence="5 6">
    <name type="scientific">Hevea brasiliensis</name>
    <name type="common">Para rubber tree</name>
    <name type="synonym">Siphonia brasiliensis</name>
    <dbReference type="NCBI Taxonomy" id="3981"/>
    <lineage>
        <taxon>Eukaryota</taxon>
        <taxon>Viridiplantae</taxon>
        <taxon>Streptophyta</taxon>
        <taxon>Embryophyta</taxon>
        <taxon>Tracheophyta</taxon>
        <taxon>Spermatophyta</taxon>
        <taxon>Magnoliopsida</taxon>
        <taxon>eudicotyledons</taxon>
        <taxon>Gunneridae</taxon>
        <taxon>Pentapetalae</taxon>
        <taxon>rosids</taxon>
        <taxon>fabids</taxon>
        <taxon>Malpighiales</taxon>
        <taxon>Euphorbiaceae</taxon>
        <taxon>Crotonoideae</taxon>
        <taxon>Micrandreae</taxon>
        <taxon>Hevea</taxon>
    </lineage>
</organism>
<dbReference type="InterPro" id="IPR010422">
    <property type="entry name" value="Ccdc124/Oxs1"/>
</dbReference>
<evidence type="ECO:0000256" key="3">
    <source>
        <dbReference type="SAM" id="MobiDB-lite"/>
    </source>
</evidence>
<feature type="domain" description="Coiled-coil" evidence="4">
    <location>
        <begin position="146"/>
        <end position="226"/>
    </location>
</feature>
<dbReference type="AlphaFoldDB" id="A0A6A6NCJ7"/>
<reference evidence="5 6" key="1">
    <citation type="journal article" date="2020" name="Mol. Plant">
        <title>The Chromosome-Based Rubber Tree Genome Provides New Insights into Spurge Genome Evolution and Rubber Biosynthesis.</title>
        <authorList>
            <person name="Liu J."/>
            <person name="Shi C."/>
            <person name="Shi C.C."/>
            <person name="Li W."/>
            <person name="Zhang Q.J."/>
            <person name="Zhang Y."/>
            <person name="Li K."/>
            <person name="Lu H.F."/>
            <person name="Shi C."/>
            <person name="Zhu S.T."/>
            <person name="Xiao Z.Y."/>
            <person name="Nan H."/>
            <person name="Yue Y."/>
            <person name="Zhu X.G."/>
            <person name="Wu Y."/>
            <person name="Hong X.N."/>
            <person name="Fan G.Y."/>
            <person name="Tong Y."/>
            <person name="Zhang D."/>
            <person name="Mao C.L."/>
            <person name="Liu Y.L."/>
            <person name="Hao S.J."/>
            <person name="Liu W.Q."/>
            <person name="Lv M.Q."/>
            <person name="Zhang H.B."/>
            <person name="Liu Y."/>
            <person name="Hu-Tang G.R."/>
            <person name="Wang J.P."/>
            <person name="Wang J.H."/>
            <person name="Sun Y.H."/>
            <person name="Ni S.B."/>
            <person name="Chen W.B."/>
            <person name="Zhang X.C."/>
            <person name="Jiao Y.N."/>
            <person name="Eichler E.E."/>
            <person name="Li G.H."/>
            <person name="Liu X."/>
            <person name="Gao L.Z."/>
        </authorList>
    </citation>
    <scope>NUCLEOTIDE SEQUENCE [LARGE SCALE GENOMIC DNA]</scope>
    <source>
        <strain evidence="6">cv. GT1</strain>
        <tissue evidence="5">Leaf</tissue>
    </source>
</reference>
<comment type="caution">
    <text evidence="5">The sequence shown here is derived from an EMBL/GenBank/DDBJ whole genome shotgun (WGS) entry which is preliminary data.</text>
</comment>
<feature type="region of interest" description="Disordered" evidence="3">
    <location>
        <begin position="1"/>
        <end position="133"/>
    </location>
</feature>
<accession>A0A6A6NCJ7</accession>
<dbReference type="GO" id="GO:0005634">
    <property type="term" value="C:nucleus"/>
    <property type="evidence" value="ECO:0007669"/>
    <property type="project" value="TreeGrafter"/>
</dbReference>
<comment type="similarity">
    <text evidence="1">Belongs to the CCDC124 family.</text>
</comment>
<dbReference type="GO" id="GO:0003713">
    <property type="term" value="F:transcription coactivator activity"/>
    <property type="evidence" value="ECO:0007669"/>
    <property type="project" value="TreeGrafter"/>
</dbReference>
<keyword evidence="2" id="KW-0175">Coiled coil</keyword>
<protein>
    <recommendedName>
        <fullName evidence="4">Coiled-coil domain-containing protein</fullName>
    </recommendedName>
</protein>
<evidence type="ECO:0000313" key="5">
    <source>
        <dbReference type="EMBL" id="KAF2322665.1"/>
    </source>
</evidence>